<evidence type="ECO:0000256" key="1">
    <source>
        <dbReference type="ARBA" id="ARBA00006479"/>
    </source>
</evidence>
<dbReference type="PANTHER" id="PTHR18964:SF169">
    <property type="entry name" value="N-ACETYLMANNOSAMINE KINASE"/>
    <property type="match status" value="1"/>
</dbReference>
<protein>
    <submittedName>
        <fullName evidence="2">ROK family protein</fullName>
    </submittedName>
</protein>
<organism evidence="2 3">
    <name type="scientific">Schaalia canis</name>
    <dbReference type="NCBI Taxonomy" id="100469"/>
    <lineage>
        <taxon>Bacteria</taxon>
        <taxon>Bacillati</taxon>
        <taxon>Actinomycetota</taxon>
        <taxon>Actinomycetes</taxon>
        <taxon>Actinomycetales</taxon>
        <taxon>Actinomycetaceae</taxon>
        <taxon>Schaalia</taxon>
    </lineage>
</organism>
<dbReference type="OrthoDB" id="8772678at2"/>
<dbReference type="Gene3D" id="3.30.420.40">
    <property type="match status" value="2"/>
</dbReference>
<dbReference type="EMBL" id="RQZF01000001">
    <property type="protein sequence ID" value="RRC96391.1"/>
    <property type="molecule type" value="Genomic_DNA"/>
</dbReference>
<keyword evidence="3" id="KW-1185">Reference proteome</keyword>
<dbReference type="PANTHER" id="PTHR18964">
    <property type="entry name" value="ROK (REPRESSOR, ORF, KINASE) FAMILY"/>
    <property type="match status" value="1"/>
</dbReference>
<name>A0A3P1SGI4_9ACTO</name>
<dbReference type="Proteomes" id="UP000280444">
    <property type="component" value="Unassembled WGS sequence"/>
</dbReference>
<dbReference type="InterPro" id="IPR049874">
    <property type="entry name" value="ROK_cs"/>
</dbReference>
<gene>
    <name evidence="2" type="ORF">EII11_01750</name>
</gene>
<sequence length="295" mass="29632">MMSILTVDIGGTKIRVGLVEGDRVTRSVSAPTPASEGGVRLLEVICELAADFEGYRGVGVAAAGVIDKGTVVSATDLIKGWAGTDIAGELSARLGVPVSVLGDVHAHGMGEATIGAGANYPSCLTVAVGTGIGGALVEDGQVHRGAHSLGGHIGHMDAVEAAGLACSCGREGHIEPLASGSGVAACYEALTGEAVSGREIDARARAGEAAAQQVLYGSARALGRLLGSVANMVDPGVIVLSGSMTRSGDAWWEALREGYAASAMNLAQATPLREGVLGDDAPLLGAAVQFRKEHD</sequence>
<accession>A0A3P1SGI4</accession>
<dbReference type="Pfam" id="PF00480">
    <property type="entry name" value="ROK"/>
    <property type="match status" value="1"/>
</dbReference>
<dbReference type="InterPro" id="IPR000600">
    <property type="entry name" value="ROK"/>
</dbReference>
<comment type="similarity">
    <text evidence="1">Belongs to the ROK (NagC/XylR) family.</text>
</comment>
<proteinExistence type="inferred from homology"/>
<dbReference type="PROSITE" id="PS01125">
    <property type="entry name" value="ROK"/>
    <property type="match status" value="1"/>
</dbReference>
<comment type="caution">
    <text evidence="2">The sequence shown here is derived from an EMBL/GenBank/DDBJ whole genome shotgun (WGS) entry which is preliminary data.</text>
</comment>
<dbReference type="AlphaFoldDB" id="A0A3P1SGI4"/>
<evidence type="ECO:0000313" key="2">
    <source>
        <dbReference type="EMBL" id="RRC96391.1"/>
    </source>
</evidence>
<reference evidence="2 3" key="1">
    <citation type="submission" date="2018-11" db="EMBL/GenBank/DDBJ databases">
        <title>Genomes From Bacteria Associated with the Canine Oral Cavity: a Test Case for Automated Genome-Based Taxonomic Assignment.</title>
        <authorList>
            <person name="Coil D.A."/>
            <person name="Jospin G."/>
            <person name="Darling A.E."/>
            <person name="Wallis C."/>
            <person name="Davis I.J."/>
            <person name="Harris S."/>
            <person name="Eisen J.A."/>
            <person name="Holcombe L.J."/>
            <person name="O'Flynn C."/>
        </authorList>
    </citation>
    <scope>NUCLEOTIDE SEQUENCE [LARGE SCALE GENOMIC DNA]</scope>
    <source>
        <strain evidence="2 3">OH770</strain>
    </source>
</reference>
<dbReference type="InterPro" id="IPR043129">
    <property type="entry name" value="ATPase_NBD"/>
</dbReference>
<dbReference type="SUPFAM" id="SSF53067">
    <property type="entry name" value="Actin-like ATPase domain"/>
    <property type="match status" value="1"/>
</dbReference>
<evidence type="ECO:0000313" key="3">
    <source>
        <dbReference type="Proteomes" id="UP000280444"/>
    </source>
</evidence>